<evidence type="ECO:0000259" key="4">
    <source>
        <dbReference type="Pfam" id="PF21959"/>
    </source>
</evidence>
<protein>
    <submittedName>
        <fullName evidence="5">DUF6923 family protein</fullName>
    </submittedName>
</protein>
<dbReference type="RefSeq" id="WP_386108075.1">
    <property type="nucleotide sequence ID" value="NZ_JBHTJR010000050.1"/>
</dbReference>
<evidence type="ECO:0000256" key="2">
    <source>
        <dbReference type="SAM" id="SignalP"/>
    </source>
</evidence>
<feature type="signal peptide" evidence="2">
    <location>
        <begin position="1"/>
        <end position="24"/>
    </location>
</feature>
<evidence type="ECO:0000256" key="1">
    <source>
        <dbReference type="ARBA" id="ARBA00022729"/>
    </source>
</evidence>
<dbReference type="Pfam" id="PF18962">
    <property type="entry name" value="Por_Secre_tail"/>
    <property type="match status" value="1"/>
</dbReference>
<feature type="domain" description="DUF6923" evidence="4">
    <location>
        <begin position="46"/>
        <end position="260"/>
    </location>
</feature>
<keyword evidence="6" id="KW-1185">Reference proteome</keyword>
<proteinExistence type="predicted"/>
<evidence type="ECO:0000259" key="3">
    <source>
        <dbReference type="Pfam" id="PF18962"/>
    </source>
</evidence>
<comment type="caution">
    <text evidence="5">The sequence shown here is derived from an EMBL/GenBank/DDBJ whole genome shotgun (WGS) entry which is preliminary data.</text>
</comment>
<dbReference type="InterPro" id="IPR054215">
    <property type="entry name" value="DUF6923"/>
</dbReference>
<dbReference type="EMBL" id="JBHTJR010000050">
    <property type="protein sequence ID" value="MFD0993625.1"/>
    <property type="molecule type" value="Genomic_DNA"/>
</dbReference>
<organism evidence="5 6">
    <name type="scientific">Tenacibaculum geojense</name>
    <dbReference type="NCBI Taxonomy" id="915352"/>
    <lineage>
        <taxon>Bacteria</taxon>
        <taxon>Pseudomonadati</taxon>
        <taxon>Bacteroidota</taxon>
        <taxon>Flavobacteriia</taxon>
        <taxon>Flavobacteriales</taxon>
        <taxon>Flavobacteriaceae</taxon>
        <taxon>Tenacibaculum</taxon>
    </lineage>
</organism>
<gene>
    <name evidence="5" type="ORF">ACFQ1U_10450</name>
</gene>
<evidence type="ECO:0000313" key="5">
    <source>
        <dbReference type="EMBL" id="MFD0993625.1"/>
    </source>
</evidence>
<evidence type="ECO:0000313" key="6">
    <source>
        <dbReference type="Proteomes" id="UP001597062"/>
    </source>
</evidence>
<keyword evidence="1 2" id="KW-0732">Signal</keyword>
<reference evidence="6" key="1">
    <citation type="journal article" date="2019" name="Int. J. Syst. Evol. Microbiol.">
        <title>The Global Catalogue of Microorganisms (GCM) 10K type strain sequencing project: providing services to taxonomists for standard genome sequencing and annotation.</title>
        <authorList>
            <consortium name="The Broad Institute Genomics Platform"/>
            <consortium name="The Broad Institute Genome Sequencing Center for Infectious Disease"/>
            <person name="Wu L."/>
            <person name="Ma J."/>
        </authorList>
    </citation>
    <scope>NUCLEOTIDE SEQUENCE [LARGE SCALE GENOMIC DNA]</scope>
    <source>
        <strain evidence="6">CCUG 60527</strain>
    </source>
</reference>
<sequence length="853" mass="94154">MMKNYLKSLLVLLLVNFAATKIVAQNSPFNCVEEAYLFQNNDVYSQNLASGNAVLDGINITPANINGVGYNSVDGYIWGSLKSPANTLVRIGANYQVDTYTVANAPFSYVGDVHPNGTYYLKSGGDGFYKVDLDPASPTYLTNIGTGTLSRSINCHDWAFNAADNMLYTVEKGTNLLCKIDPATGVVQEIGIVPILSGLNYTYGAVYFDVDGNFYVSANQTGTVYIVRQVQNLGIGSIISSNLFAYGPSSSSNDGARCPTAPVPQEDCTNGVDDDGDGLVDCDDPSCSGVAVCPVFSATSSGNDGGLESNNRLSQQISYRNFSRVKNNYKFSSLTARRVVKPQNYAARSSNMTLWDFIPMDVLENAQAVESSPSDLVDITNAVDVVSVDYVRDGASIGTLLALQTESSVYEHTKHICDRFTGAELLSVSNMEINENIFLKSVVKKPDGSQEFVASFSARLLPDNNFSVESHWNLDKFTQDSGFYNFQIWASTIDDLYKLAEEVLRLVEVQKPITSYNTSEAPPVFVRKVEYNQGEVHLDIVNIFSNVSTTLEGYKRNTETGSEEFVSQQIELNEYLNHVTFDAGALYDFGFRLSNQYDMTPDDVFVSDGTWGLDYSSQPYVSNFNVSQNATNFDPDVYGVERNFAIETSSNQDISVYRSLTPKFSGVDLSSHDAISFNAKGTGKLKVMLVKESIEAWENQMYTIVDLTENSQNFIINKNDFVNANEINDVKMIFFTLVAESNQTVNKTLEVTDVLFRSSATAGVEEEQLVNNKVTVSPNPMASSASFSFNSDTKSVYNFEVYDLFGKRVFKQSFEGVAGRNSYSFNKRNLSSGMYFFSIQSSNKQMKGKFLIK</sequence>
<dbReference type="Proteomes" id="UP001597062">
    <property type="component" value="Unassembled WGS sequence"/>
</dbReference>
<dbReference type="InterPro" id="IPR026444">
    <property type="entry name" value="Secre_tail"/>
</dbReference>
<dbReference type="Gene3D" id="2.120.10.30">
    <property type="entry name" value="TolB, C-terminal domain"/>
    <property type="match status" value="1"/>
</dbReference>
<dbReference type="Pfam" id="PF21959">
    <property type="entry name" value="DUF6923"/>
    <property type="match status" value="1"/>
</dbReference>
<feature type="chain" id="PRO_5046833084" evidence="2">
    <location>
        <begin position="25"/>
        <end position="853"/>
    </location>
</feature>
<name>A0ABW3JTT1_9FLAO</name>
<feature type="domain" description="Secretion system C-terminal sorting" evidence="3">
    <location>
        <begin position="777"/>
        <end position="852"/>
    </location>
</feature>
<dbReference type="NCBIfam" id="TIGR04183">
    <property type="entry name" value="Por_Secre_tail"/>
    <property type="match status" value="1"/>
</dbReference>
<dbReference type="InterPro" id="IPR011042">
    <property type="entry name" value="6-blade_b-propeller_TolB-like"/>
</dbReference>
<accession>A0ABW3JTT1</accession>
<dbReference type="SUPFAM" id="SSF63829">
    <property type="entry name" value="Calcium-dependent phosphotriesterase"/>
    <property type="match status" value="1"/>
</dbReference>